<keyword evidence="4" id="KW-1185">Reference proteome</keyword>
<accession>A0A1C4VRI0</accession>
<feature type="transmembrane region" description="Helical" evidence="1">
    <location>
        <begin position="29"/>
        <end position="51"/>
    </location>
</feature>
<dbReference type="Proteomes" id="UP000199504">
    <property type="component" value="Unassembled WGS sequence"/>
</dbReference>
<protein>
    <recommendedName>
        <fullName evidence="2">DUF6458 domain-containing protein</fullName>
    </recommendedName>
</protein>
<keyword evidence="1" id="KW-1133">Transmembrane helix</keyword>
<keyword evidence="1" id="KW-0812">Transmembrane</keyword>
<reference evidence="4" key="1">
    <citation type="submission" date="2016-06" db="EMBL/GenBank/DDBJ databases">
        <authorList>
            <person name="Varghese N."/>
            <person name="Submissions Spin"/>
        </authorList>
    </citation>
    <scope>NUCLEOTIDE SEQUENCE [LARGE SCALE GENOMIC DNA]</scope>
    <source>
        <strain evidence="4">DSM 44830</strain>
    </source>
</reference>
<dbReference type="RefSeq" id="WP_091604048.1">
    <property type="nucleotide sequence ID" value="NZ_FMCX01000001.1"/>
</dbReference>
<proteinExistence type="predicted"/>
<dbReference type="STRING" id="262898.GA0070564_1011397"/>
<dbReference type="EMBL" id="FMCX01000001">
    <property type="protein sequence ID" value="SCE86560.1"/>
    <property type="molecule type" value="Genomic_DNA"/>
</dbReference>
<organism evidence="3 4">
    <name type="scientific">Micromonospora mirobrigensis</name>
    <dbReference type="NCBI Taxonomy" id="262898"/>
    <lineage>
        <taxon>Bacteria</taxon>
        <taxon>Bacillati</taxon>
        <taxon>Actinomycetota</taxon>
        <taxon>Actinomycetes</taxon>
        <taxon>Micromonosporales</taxon>
        <taxon>Micromonosporaceae</taxon>
        <taxon>Micromonospora</taxon>
    </lineage>
</organism>
<dbReference type="InterPro" id="IPR045597">
    <property type="entry name" value="DUF6458"/>
</dbReference>
<dbReference type="Pfam" id="PF20059">
    <property type="entry name" value="DUF6458"/>
    <property type="match status" value="1"/>
</dbReference>
<dbReference type="AlphaFoldDB" id="A0A1C4VRI0"/>
<evidence type="ECO:0000259" key="2">
    <source>
        <dbReference type="Pfam" id="PF20059"/>
    </source>
</evidence>
<gene>
    <name evidence="3" type="ORF">GA0070564_1011397</name>
</gene>
<name>A0A1C4VRI0_9ACTN</name>
<evidence type="ECO:0000256" key="1">
    <source>
        <dbReference type="SAM" id="Phobius"/>
    </source>
</evidence>
<sequence length="96" mass="10501">MGIGASIFLIALGAILAFAVDANLGWLDLNVVGWVLMLAGLAGLLTTLYFWNTRRRTVVAAPVRQRVVAEPVVPVQQDGAVVREEYREVRRPGRTV</sequence>
<evidence type="ECO:0000313" key="3">
    <source>
        <dbReference type="EMBL" id="SCE86560.1"/>
    </source>
</evidence>
<evidence type="ECO:0000313" key="4">
    <source>
        <dbReference type="Proteomes" id="UP000199504"/>
    </source>
</evidence>
<keyword evidence="1" id="KW-0472">Membrane</keyword>
<feature type="domain" description="DUF6458" evidence="2">
    <location>
        <begin position="1"/>
        <end position="60"/>
    </location>
</feature>